<evidence type="ECO:0000256" key="8">
    <source>
        <dbReference type="ARBA" id="ARBA00049819"/>
    </source>
</evidence>
<keyword evidence="13" id="KW-1185">Reference proteome</keyword>
<evidence type="ECO:0000256" key="7">
    <source>
        <dbReference type="ARBA" id="ARBA00023204"/>
    </source>
</evidence>
<reference evidence="12" key="1">
    <citation type="submission" date="2022-06" db="EMBL/GenBank/DDBJ databases">
        <title>Complete Genome Sequence of Arcanobacterium pinnipediorum strain DSM 28752 isolated from a harbour seal.</title>
        <authorList>
            <person name="Borowiak M."/>
            <person name="Kreitlow A."/>
            <person name="Alssahen M."/>
            <person name="Malorny B."/>
            <person name="Laemmler C."/>
            <person name="Prenger-Berninghoff E."/>
            <person name="Siebert U."/>
            <person name="Ploetz M."/>
            <person name="Abdulmawjood A."/>
        </authorList>
    </citation>
    <scope>NUCLEOTIDE SEQUENCE</scope>
    <source>
        <strain evidence="12">DSM 28752</strain>
    </source>
</reference>
<keyword evidence="5" id="KW-0067">ATP-binding</keyword>
<feature type="region of interest" description="Disordered" evidence="9">
    <location>
        <begin position="1"/>
        <end position="23"/>
    </location>
</feature>
<dbReference type="SMART" id="SM00490">
    <property type="entry name" value="HELICc"/>
    <property type="match status" value="1"/>
</dbReference>
<dbReference type="Gene3D" id="2.40.50.140">
    <property type="entry name" value="Nucleic acid-binding proteins"/>
    <property type="match status" value="1"/>
</dbReference>
<keyword evidence="1" id="KW-0547">Nucleotide-binding</keyword>
<feature type="domain" description="Helicase C-terminal" evidence="11">
    <location>
        <begin position="499"/>
        <end position="681"/>
    </location>
</feature>
<evidence type="ECO:0000256" key="6">
    <source>
        <dbReference type="ARBA" id="ARBA00023125"/>
    </source>
</evidence>
<dbReference type="Pfam" id="PF17191">
    <property type="entry name" value="RecG_wedge"/>
    <property type="match status" value="1"/>
</dbReference>
<keyword evidence="6" id="KW-0238">DNA-binding</keyword>
<keyword evidence="2" id="KW-0227">DNA damage</keyword>
<dbReference type="PANTHER" id="PTHR47964">
    <property type="entry name" value="ATP-DEPENDENT DNA HELICASE HOMOLOG RECG, CHLOROPLASTIC"/>
    <property type="match status" value="1"/>
</dbReference>
<evidence type="ECO:0000256" key="3">
    <source>
        <dbReference type="ARBA" id="ARBA00022801"/>
    </source>
</evidence>
<evidence type="ECO:0000256" key="9">
    <source>
        <dbReference type="SAM" id="MobiDB-lite"/>
    </source>
</evidence>
<dbReference type="InterPro" id="IPR012340">
    <property type="entry name" value="NA-bd_OB-fold"/>
</dbReference>
<dbReference type="InterPro" id="IPR027417">
    <property type="entry name" value="P-loop_NTPase"/>
</dbReference>
<evidence type="ECO:0000256" key="4">
    <source>
        <dbReference type="ARBA" id="ARBA00022806"/>
    </source>
</evidence>
<dbReference type="RefSeq" id="WP_252672669.1">
    <property type="nucleotide sequence ID" value="NZ_CP099547.1"/>
</dbReference>
<dbReference type="PROSITE" id="PS51192">
    <property type="entry name" value="HELICASE_ATP_BIND_1"/>
    <property type="match status" value="1"/>
</dbReference>
<dbReference type="Pfam" id="PF19833">
    <property type="entry name" value="RecG_dom3_C"/>
    <property type="match status" value="1"/>
</dbReference>
<evidence type="ECO:0000256" key="5">
    <source>
        <dbReference type="ARBA" id="ARBA00022840"/>
    </source>
</evidence>
<dbReference type="PROSITE" id="PS51194">
    <property type="entry name" value="HELICASE_CTER"/>
    <property type="match status" value="1"/>
</dbReference>
<dbReference type="InterPro" id="IPR047112">
    <property type="entry name" value="RecG/Mfd"/>
</dbReference>
<dbReference type="GO" id="GO:0004386">
    <property type="term" value="F:helicase activity"/>
    <property type="evidence" value="ECO:0007669"/>
    <property type="project" value="UniProtKB-KW"/>
</dbReference>
<dbReference type="InterPro" id="IPR033454">
    <property type="entry name" value="RecG_wedge"/>
</dbReference>
<keyword evidence="3" id="KW-0378">Hydrolase</keyword>
<dbReference type="Gene3D" id="3.40.50.300">
    <property type="entry name" value="P-loop containing nucleotide triphosphate hydrolases"/>
    <property type="match status" value="2"/>
</dbReference>
<proteinExistence type="predicted"/>
<dbReference type="InterPro" id="IPR001650">
    <property type="entry name" value="Helicase_C-like"/>
</dbReference>
<gene>
    <name evidence="12" type="ORF">NG665_05475</name>
</gene>
<protein>
    <recommendedName>
        <fullName evidence="8">Probable DNA 3'-5' helicase RecG</fullName>
    </recommendedName>
</protein>
<feature type="compositionally biased region" description="Basic and acidic residues" evidence="9">
    <location>
        <begin position="1"/>
        <end position="17"/>
    </location>
</feature>
<dbReference type="InterPro" id="IPR011545">
    <property type="entry name" value="DEAD/DEAH_box_helicase_dom"/>
</dbReference>
<evidence type="ECO:0000313" key="12">
    <source>
        <dbReference type="EMBL" id="USR78844.1"/>
    </source>
</evidence>
<dbReference type="InterPro" id="IPR014001">
    <property type="entry name" value="Helicase_ATP-bd"/>
</dbReference>
<dbReference type="Pfam" id="PF00270">
    <property type="entry name" value="DEAD"/>
    <property type="match status" value="1"/>
</dbReference>
<evidence type="ECO:0000259" key="11">
    <source>
        <dbReference type="PROSITE" id="PS51194"/>
    </source>
</evidence>
<evidence type="ECO:0000313" key="13">
    <source>
        <dbReference type="Proteomes" id="UP001056109"/>
    </source>
</evidence>
<accession>A0ABY5AF63</accession>
<keyword evidence="4 12" id="KW-0347">Helicase</keyword>
<evidence type="ECO:0000256" key="2">
    <source>
        <dbReference type="ARBA" id="ARBA00022763"/>
    </source>
</evidence>
<dbReference type="CDD" id="cd04488">
    <property type="entry name" value="RecG_wedge_OBF"/>
    <property type="match status" value="1"/>
</dbReference>
<sequence length="753" mass="82273">MTEEPRLDTTLNDDLKPQVDPSPQSAIAADAWTALSRPLERIIGKRSANALAKIGLETVEDLINYAPFRIAQRGQLLPIEHASEGESVTVVANVVATHLRPMNNRTGFILNVTISDGQHDLDLAFFAKHKRPLSFHETQLTPGTMATFSGTVSAYRGRLQLAHPQYEIMEDLADLDNAQIIKPVPIYHSTAKVPSWHIQRAIATVLPTLSASQIPDPLPAQYRETHQLLSRYDAILAIHQPQDSAQWHRARHRFAHEEAFVLQVALAQQANQASKLSAPRCTPQPDGIAHEFDRRLPFRLTSSQRSVGRKLSETLSTTTPMRCLLQGDVGAGKTIVALRAMLQVVDAGYQAVFVAPTEVLAHQHYATFTQMLENIGQSGELEGTPSSIPVHLLTGSLTASQRRQTLANLASGQPGIVVGTHALFSDNVQLGALGFVVIDEQHRFGVDQRDRLAHHAHLLVMTATPIPRTLAMTVFGDLDVEILQARKHANISTTVVPADNERWMARVWQRAREEVESGGRVFVVCPQISPTENDAEADLVDQHLTPTDIPDNADVLTLSQRLRSLPFLAGIGIGILHGQMPSSDKTQAMTDFIAGTTQILVSTTVIEVGVDIPQATLMIIMDAQRFGLSQLHQLRGRVGRGTKPGLCLAITSAIQGSLAAQRVQAFAATNDGFELAEADIALRSVGDVMGTRQSGAQSSLRFISVVNDKTIIEQARSSARDLVKTDPDLVHHRPLAIAISDINVSNRQYLEKN</sequence>
<dbReference type="PANTHER" id="PTHR47964:SF1">
    <property type="entry name" value="ATP-DEPENDENT DNA HELICASE HOMOLOG RECG, CHLOROPLASTIC"/>
    <property type="match status" value="1"/>
</dbReference>
<feature type="domain" description="Helicase ATP-binding" evidence="10">
    <location>
        <begin position="314"/>
        <end position="483"/>
    </location>
</feature>
<dbReference type="Proteomes" id="UP001056109">
    <property type="component" value="Chromosome"/>
</dbReference>
<evidence type="ECO:0000256" key="1">
    <source>
        <dbReference type="ARBA" id="ARBA00022741"/>
    </source>
</evidence>
<dbReference type="Pfam" id="PF00271">
    <property type="entry name" value="Helicase_C"/>
    <property type="match status" value="1"/>
</dbReference>
<dbReference type="SUPFAM" id="SSF52540">
    <property type="entry name" value="P-loop containing nucleoside triphosphate hydrolases"/>
    <property type="match status" value="2"/>
</dbReference>
<name>A0ABY5AF63_9ACTO</name>
<organism evidence="12 13">
    <name type="scientific">Arcanobacterium pinnipediorum</name>
    <dbReference type="NCBI Taxonomy" id="1503041"/>
    <lineage>
        <taxon>Bacteria</taxon>
        <taxon>Bacillati</taxon>
        <taxon>Actinomycetota</taxon>
        <taxon>Actinomycetes</taxon>
        <taxon>Actinomycetales</taxon>
        <taxon>Actinomycetaceae</taxon>
        <taxon>Arcanobacterium</taxon>
    </lineage>
</organism>
<dbReference type="InterPro" id="IPR045562">
    <property type="entry name" value="RecG_dom3_C"/>
</dbReference>
<evidence type="ECO:0000259" key="10">
    <source>
        <dbReference type="PROSITE" id="PS51192"/>
    </source>
</evidence>
<dbReference type="EMBL" id="CP099547">
    <property type="protein sequence ID" value="USR78844.1"/>
    <property type="molecule type" value="Genomic_DNA"/>
</dbReference>
<dbReference type="SMART" id="SM00487">
    <property type="entry name" value="DEXDc"/>
    <property type="match status" value="1"/>
</dbReference>
<dbReference type="SUPFAM" id="SSF50249">
    <property type="entry name" value="Nucleic acid-binding proteins"/>
    <property type="match status" value="1"/>
</dbReference>
<keyword evidence="7" id="KW-0234">DNA repair</keyword>